<evidence type="ECO:0000259" key="1">
    <source>
        <dbReference type="Pfam" id="PF24626"/>
    </source>
</evidence>
<sequence>MKGFPKPNLFKIYMIGYGYTWKRKEKNMQRMLRKGGRKGLSVGALKERFPHLRKSKLIPRGDRPFKIMKKLNDNAYKVDMPQEFGRSMQAPNLRTNSLLEGENDANTYLLNLGDMKEEAVLTPQGFMTRDRLKKCKKCTKNCLNQASMEFPSIFGIPHEGKQRENMGENNEGLESYSLKSKQVMNYMMRLEERFERLGSEHKEGLDVVRRDTQSVDTKVEALNGEKEE</sequence>
<reference evidence="2" key="1">
    <citation type="submission" date="2018-05" db="EMBL/GenBank/DDBJ databases">
        <title>Draft genome of Mucuna pruriens seed.</title>
        <authorList>
            <person name="Nnadi N.E."/>
            <person name="Vos R."/>
            <person name="Hasami M.H."/>
            <person name="Devisetty U.K."/>
            <person name="Aguiy J.C."/>
        </authorList>
    </citation>
    <scope>NUCLEOTIDE SEQUENCE [LARGE SCALE GENOMIC DNA]</scope>
    <source>
        <strain evidence="2">JCA_2017</strain>
    </source>
</reference>
<feature type="domain" description="Tf2-1-like SH3-like" evidence="1">
    <location>
        <begin position="46"/>
        <end position="85"/>
    </location>
</feature>
<comment type="caution">
    <text evidence="2">The sequence shown here is derived from an EMBL/GenBank/DDBJ whole genome shotgun (WGS) entry which is preliminary data.</text>
</comment>
<evidence type="ECO:0000313" key="2">
    <source>
        <dbReference type="EMBL" id="RDY10218.1"/>
    </source>
</evidence>
<accession>A0A371I595</accession>
<gene>
    <name evidence="2" type="ORF">CR513_05303</name>
</gene>
<dbReference type="InterPro" id="IPR056924">
    <property type="entry name" value="SH3_Tf2-1"/>
</dbReference>
<feature type="non-terminal residue" evidence="2">
    <location>
        <position position="1"/>
    </location>
</feature>
<proteinExistence type="predicted"/>
<dbReference type="Pfam" id="PF24626">
    <property type="entry name" value="SH3_Tf2-1"/>
    <property type="match status" value="1"/>
</dbReference>
<protein>
    <recommendedName>
        <fullName evidence="1">Tf2-1-like SH3-like domain-containing protein</fullName>
    </recommendedName>
</protein>
<organism evidence="2 3">
    <name type="scientific">Mucuna pruriens</name>
    <name type="common">Velvet bean</name>
    <name type="synonym">Dolichos pruriens</name>
    <dbReference type="NCBI Taxonomy" id="157652"/>
    <lineage>
        <taxon>Eukaryota</taxon>
        <taxon>Viridiplantae</taxon>
        <taxon>Streptophyta</taxon>
        <taxon>Embryophyta</taxon>
        <taxon>Tracheophyta</taxon>
        <taxon>Spermatophyta</taxon>
        <taxon>Magnoliopsida</taxon>
        <taxon>eudicotyledons</taxon>
        <taxon>Gunneridae</taxon>
        <taxon>Pentapetalae</taxon>
        <taxon>rosids</taxon>
        <taxon>fabids</taxon>
        <taxon>Fabales</taxon>
        <taxon>Fabaceae</taxon>
        <taxon>Papilionoideae</taxon>
        <taxon>50 kb inversion clade</taxon>
        <taxon>NPAAA clade</taxon>
        <taxon>indigoferoid/millettioid clade</taxon>
        <taxon>Phaseoleae</taxon>
        <taxon>Mucuna</taxon>
    </lineage>
</organism>
<dbReference type="AlphaFoldDB" id="A0A371I595"/>
<evidence type="ECO:0000313" key="3">
    <source>
        <dbReference type="Proteomes" id="UP000257109"/>
    </source>
</evidence>
<dbReference type="OrthoDB" id="909585at2759"/>
<name>A0A371I595_MUCPR</name>
<dbReference type="Proteomes" id="UP000257109">
    <property type="component" value="Unassembled WGS sequence"/>
</dbReference>
<keyword evidence="3" id="KW-1185">Reference proteome</keyword>
<dbReference type="EMBL" id="QJKJ01000888">
    <property type="protein sequence ID" value="RDY10218.1"/>
    <property type="molecule type" value="Genomic_DNA"/>
</dbReference>